<dbReference type="KEGG" id="mno:Mnod_6130"/>
<protein>
    <submittedName>
        <fullName evidence="5">Putative transcriptional regulator, Crp/Fnr family</fullName>
    </submittedName>
</protein>
<dbReference type="SUPFAM" id="SSF51206">
    <property type="entry name" value="cAMP-binding domain-like"/>
    <property type="match status" value="1"/>
</dbReference>
<dbReference type="RefSeq" id="WP_015932538.1">
    <property type="nucleotide sequence ID" value="NC_011894.1"/>
</dbReference>
<dbReference type="InterPro" id="IPR036390">
    <property type="entry name" value="WH_DNA-bd_sf"/>
</dbReference>
<evidence type="ECO:0000256" key="3">
    <source>
        <dbReference type="ARBA" id="ARBA00023163"/>
    </source>
</evidence>
<keyword evidence="2" id="KW-0238">DNA-binding</keyword>
<dbReference type="Pfam" id="PF13545">
    <property type="entry name" value="HTH_Crp_2"/>
    <property type="match status" value="1"/>
</dbReference>
<dbReference type="InterPro" id="IPR018490">
    <property type="entry name" value="cNMP-bd_dom_sf"/>
</dbReference>
<dbReference type="InterPro" id="IPR012318">
    <property type="entry name" value="HTH_CRP"/>
</dbReference>
<gene>
    <name evidence="5" type="ordered locus">Mnod_6130</name>
</gene>
<dbReference type="Gene3D" id="2.60.120.10">
    <property type="entry name" value="Jelly Rolls"/>
    <property type="match status" value="1"/>
</dbReference>
<accession>B8IV99</accession>
<dbReference type="eggNOG" id="COG0664">
    <property type="taxonomic scope" value="Bacteria"/>
</dbReference>
<dbReference type="EMBL" id="CP001349">
    <property type="protein sequence ID" value="ACL60950.1"/>
    <property type="molecule type" value="Genomic_DNA"/>
</dbReference>
<sequence>MYNRLIRRLEHAGVLSGVEIKALQDVNLRERFVVARSDVYDNDFADNVHLILGGFACRYKLWADGNRRIISLIVPGDLCDGHVPMPFVFQNRVAALTTCKVADIPRQTMVELINTYPRIARALWWVTLVKLSTMQAWLANMGREADKRIAHFFCELLVRLHAVGLADESSYEFNLTQSDLGEIFGLSNVHVNRVLKSLKDADLLIVANRRVTIPDVERLERFAEFDPGYLSGTLSFGEGIRHEA</sequence>
<dbReference type="Gene3D" id="1.10.10.10">
    <property type="entry name" value="Winged helix-like DNA-binding domain superfamily/Winged helix DNA-binding domain"/>
    <property type="match status" value="1"/>
</dbReference>
<keyword evidence="6" id="KW-1185">Reference proteome</keyword>
<evidence type="ECO:0000256" key="1">
    <source>
        <dbReference type="ARBA" id="ARBA00023015"/>
    </source>
</evidence>
<dbReference type="Proteomes" id="UP000008207">
    <property type="component" value="Chromosome"/>
</dbReference>
<evidence type="ECO:0000313" key="5">
    <source>
        <dbReference type="EMBL" id="ACL60950.1"/>
    </source>
</evidence>
<feature type="domain" description="HTH crp-type" evidence="4">
    <location>
        <begin position="143"/>
        <end position="217"/>
    </location>
</feature>
<dbReference type="STRING" id="460265.Mnod_6130"/>
<evidence type="ECO:0000256" key="2">
    <source>
        <dbReference type="ARBA" id="ARBA00023125"/>
    </source>
</evidence>
<dbReference type="HOGENOM" id="CLU_075053_0_0_5"/>
<dbReference type="InterPro" id="IPR036388">
    <property type="entry name" value="WH-like_DNA-bd_sf"/>
</dbReference>
<dbReference type="OrthoDB" id="7584044at2"/>
<evidence type="ECO:0000259" key="4">
    <source>
        <dbReference type="PROSITE" id="PS51063"/>
    </source>
</evidence>
<dbReference type="CDD" id="cd00038">
    <property type="entry name" value="CAP_ED"/>
    <property type="match status" value="1"/>
</dbReference>
<evidence type="ECO:0000313" key="6">
    <source>
        <dbReference type="Proteomes" id="UP000008207"/>
    </source>
</evidence>
<dbReference type="PROSITE" id="PS51063">
    <property type="entry name" value="HTH_CRP_2"/>
    <property type="match status" value="1"/>
</dbReference>
<dbReference type="GO" id="GO:0006355">
    <property type="term" value="P:regulation of DNA-templated transcription"/>
    <property type="evidence" value="ECO:0007669"/>
    <property type="project" value="InterPro"/>
</dbReference>
<dbReference type="SUPFAM" id="SSF46785">
    <property type="entry name" value="Winged helix' DNA-binding domain"/>
    <property type="match status" value="1"/>
</dbReference>
<dbReference type="InterPro" id="IPR014710">
    <property type="entry name" value="RmlC-like_jellyroll"/>
</dbReference>
<name>B8IV99_METNO</name>
<dbReference type="AlphaFoldDB" id="B8IV99"/>
<organism evidence="5 6">
    <name type="scientific">Methylobacterium nodulans (strain LMG 21967 / CNCM I-2342 / ORS 2060)</name>
    <dbReference type="NCBI Taxonomy" id="460265"/>
    <lineage>
        <taxon>Bacteria</taxon>
        <taxon>Pseudomonadati</taxon>
        <taxon>Pseudomonadota</taxon>
        <taxon>Alphaproteobacteria</taxon>
        <taxon>Hyphomicrobiales</taxon>
        <taxon>Methylobacteriaceae</taxon>
        <taxon>Methylobacterium</taxon>
    </lineage>
</organism>
<proteinExistence type="predicted"/>
<keyword evidence="3" id="KW-0804">Transcription</keyword>
<keyword evidence="1" id="KW-0805">Transcription regulation</keyword>
<dbReference type="InterPro" id="IPR000595">
    <property type="entry name" value="cNMP-bd_dom"/>
</dbReference>
<dbReference type="GO" id="GO:0003677">
    <property type="term" value="F:DNA binding"/>
    <property type="evidence" value="ECO:0007669"/>
    <property type="project" value="UniProtKB-KW"/>
</dbReference>
<reference evidence="5 6" key="1">
    <citation type="submission" date="2009-01" db="EMBL/GenBank/DDBJ databases">
        <title>Complete sequence of chromosome of Methylobacterium nodulans ORS 2060.</title>
        <authorList>
            <consortium name="US DOE Joint Genome Institute"/>
            <person name="Lucas S."/>
            <person name="Copeland A."/>
            <person name="Lapidus A."/>
            <person name="Glavina del Rio T."/>
            <person name="Dalin E."/>
            <person name="Tice H."/>
            <person name="Bruce D."/>
            <person name="Goodwin L."/>
            <person name="Pitluck S."/>
            <person name="Sims D."/>
            <person name="Brettin T."/>
            <person name="Detter J.C."/>
            <person name="Han C."/>
            <person name="Larimer F."/>
            <person name="Land M."/>
            <person name="Hauser L."/>
            <person name="Kyrpides N."/>
            <person name="Ivanova N."/>
            <person name="Marx C.J."/>
            <person name="Richardson P."/>
        </authorList>
    </citation>
    <scope>NUCLEOTIDE SEQUENCE [LARGE SCALE GENOMIC DNA]</scope>
    <source>
        <strain evidence="6">LMG 21967 / CNCM I-2342 / ORS 2060</strain>
    </source>
</reference>